<feature type="domain" description="DH" evidence="1">
    <location>
        <begin position="237"/>
        <end position="441"/>
    </location>
</feature>
<dbReference type="Gene3D" id="1.20.900.10">
    <property type="entry name" value="Dbl homology (DH) domain"/>
    <property type="match status" value="1"/>
</dbReference>
<dbReference type="InterPro" id="IPR000219">
    <property type="entry name" value="DH_dom"/>
</dbReference>
<evidence type="ECO:0000313" key="3">
    <source>
        <dbReference type="Proteomes" id="UP000740883"/>
    </source>
</evidence>
<dbReference type="Proteomes" id="UP000740883">
    <property type="component" value="Unassembled WGS sequence"/>
</dbReference>
<dbReference type="PROSITE" id="PS50010">
    <property type="entry name" value="DH_2"/>
    <property type="match status" value="1"/>
</dbReference>
<accession>A0A9P6H3Q3</accession>
<comment type="caution">
    <text evidence="2">The sequence shown here is derived from an EMBL/GenBank/DDBJ whole genome shotgun (WGS) entry which is preliminary data.</text>
</comment>
<evidence type="ECO:0000313" key="2">
    <source>
        <dbReference type="EMBL" id="KAF9765065.1"/>
    </source>
</evidence>
<reference evidence="2 3" key="1">
    <citation type="journal article" date="2020" name="Genome Biol. Evol.">
        <title>Comparative genomics of strictly vertically transmitted, feminizing microsporidia endosymbionts of amphipod crustaceans.</title>
        <authorList>
            <person name="Cormier A."/>
            <person name="Chebbi M.A."/>
            <person name="Giraud I."/>
            <person name="Wattier R."/>
            <person name="Teixeira M."/>
            <person name="Gilbert C."/>
            <person name="Rigaud T."/>
            <person name="Cordaux R."/>
        </authorList>
    </citation>
    <scope>NUCLEOTIDE SEQUENCE [LARGE SCALE GENOMIC DNA]</scope>
    <source>
        <strain evidence="2 3">Ou3-Ou53</strain>
    </source>
</reference>
<dbReference type="OrthoDB" id="2191078at2759"/>
<dbReference type="Pfam" id="PF00621">
    <property type="entry name" value="RhoGEF"/>
    <property type="match status" value="1"/>
</dbReference>
<dbReference type="GO" id="GO:0005085">
    <property type="term" value="F:guanyl-nucleotide exchange factor activity"/>
    <property type="evidence" value="ECO:0007669"/>
    <property type="project" value="InterPro"/>
</dbReference>
<dbReference type="SUPFAM" id="SSF48065">
    <property type="entry name" value="DBL homology domain (DH-domain)"/>
    <property type="match status" value="1"/>
</dbReference>
<dbReference type="AlphaFoldDB" id="A0A9P6H3Q3"/>
<proteinExistence type="predicted"/>
<protein>
    <recommendedName>
        <fullName evidence="1">DH domain-containing protein</fullName>
    </recommendedName>
</protein>
<dbReference type="InterPro" id="IPR035899">
    <property type="entry name" value="DBL_dom_sf"/>
</dbReference>
<gene>
    <name evidence="2" type="ORF">NGRA_0011</name>
</gene>
<organism evidence="2 3">
    <name type="scientific">Nosema granulosis</name>
    <dbReference type="NCBI Taxonomy" id="83296"/>
    <lineage>
        <taxon>Eukaryota</taxon>
        <taxon>Fungi</taxon>
        <taxon>Fungi incertae sedis</taxon>
        <taxon>Microsporidia</taxon>
        <taxon>Nosematidae</taxon>
        <taxon>Nosema</taxon>
    </lineage>
</organism>
<name>A0A9P6H3Q3_9MICR</name>
<keyword evidence="3" id="KW-1185">Reference proteome</keyword>
<sequence length="912" mass="107453">MQQGDADLSTKRDRFKALAPYGTFKREYTSSDNYICDLPNIGPLLMSVKKDNIETQIMIRSVLGWLTYSYCDRTVGSNCPTHAILISLYRYFSDIIDGWNVTFKSRKSTIFDFFNLFGFGSVYPIKSEKDTKAQDTSMYNYTKTKLLCRIDDYLLPNLVNRFAKITFFDVEAIERFAFPSDITVKITREMFKRIFKDVQDLKTFTEKRNENLLVTSFNISEEELSKLSFKKASSKYTVERAIKEFMVTEVEYFAAINRVYYSVVLKIKESTEVSDFIYSESFEQFEKIYKLEKAFVKDLFNDLNVVEAKDIQHIDSLVQTQAFNHFNLHQEGQPSPYSEMQLISIFYELLVKHSEGWRSYVTFFLSYDLILSKIADYSKRYKLFNLQEISDAFNHILQRLTRYPLLIKNVLEKCKSQEEDFVNLKKFYLQSNKFLYNTEELRTQEDSYRILYKMERVFNVGVKTDFQRFIDQLDCKDEFGECYTFLTLSNITVLAKREGEPLQFLLSKGKYTKIAVFQNRDISFHQRGERGFYLLVGYPIENAIFSESYKDCSLSARHFISYNECIRDRFVRNFYQANTFLKFKNVLFSETIGVFKTEFLPENILRSSEKEDCWIINRNFTIAEVDRMDLLPVLSNIKENKTVSFYRNDGFIRISNIVFHYVGLTEAKNPLDEFTEFIEFAKNNYSEIEKKVLIANHFNLNNKKPFVSDLNTEKVDFSCLLGEINLQSCIGLYYCGKLNTELTLKDLAQIIEPENLLRTKFICQEIVELNSNRRFTEFDDTKLFTNVIDYVPKKVENLIQNIIDQEDYSKLAKSIFYSREDIHKQIIEYIGICIYCFFTQDDLKIMKLCVAQGQPFSTTPIVSNRSFFKLFISYLQRLHSIDRLDLIEAFFKRFFSNLPQSMLKNAVKSLSN</sequence>
<dbReference type="EMBL" id="SBJO01000001">
    <property type="protein sequence ID" value="KAF9765065.1"/>
    <property type="molecule type" value="Genomic_DNA"/>
</dbReference>
<evidence type="ECO:0000259" key="1">
    <source>
        <dbReference type="PROSITE" id="PS50010"/>
    </source>
</evidence>